<evidence type="ECO:0000259" key="6">
    <source>
        <dbReference type="PROSITE" id="PS51746"/>
    </source>
</evidence>
<evidence type="ECO:0000313" key="7">
    <source>
        <dbReference type="EMBL" id="GMM43450.1"/>
    </source>
</evidence>
<dbReference type="PANTHER" id="PTHR13832:SF837">
    <property type="entry name" value="PROTEIN PHOSPHATASE 2C-LIKE DOMAIN-CONTAINING PROTEIN 1"/>
    <property type="match status" value="1"/>
</dbReference>
<evidence type="ECO:0000256" key="2">
    <source>
        <dbReference type="ARBA" id="ARBA00022723"/>
    </source>
</evidence>
<reference evidence="7 8" key="1">
    <citation type="journal article" date="2023" name="Elife">
        <title>Identification of key yeast species and microbe-microbe interactions impacting larval growth of Drosophila in the wild.</title>
        <authorList>
            <person name="Mure A."/>
            <person name="Sugiura Y."/>
            <person name="Maeda R."/>
            <person name="Honda K."/>
            <person name="Sakurai N."/>
            <person name="Takahashi Y."/>
            <person name="Watada M."/>
            <person name="Katoh T."/>
            <person name="Gotoh A."/>
            <person name="Gotoh Y."/>
            <person name="Taniguchi I."/>
            <person name="Nakamura K."/>
            <person name="Hayashi T."/>
            <person name="Katayama T."/>
            <person name="Uemura T."/>
            <person name="Hattori Y."/>
        </authorList>
    </citation>
    <scope>NUCLEOTIDE SEQUENCE [LARGE SCALE GENOMIC DNA]</scope>
    <source>
        <strain evidence="7 8">PK-24</strain>
    </source>
</reference>
<evidence type="ECO:0000256" key="3">
    <source>
        <dbReference type="ARBA" id="ARBA00022801"/>
    </source>
</evidence>
<dbReference type="CDD" id="cd00143">
    <property type="entry name" value="PP2Cc"/>
    <property type="match status" value="1"/>
</dbReference>
<gene>
    <name evidence="7" type="ORF">DAPK24_000250</name>
</gene>
<dbReference type="Proteomes" id="UP001378960">
    <property type="component" value="Unassembled WGS sequence"/>
</dbReference>
<accession>A0AAV5QWF6</accession>
<dbReference type="AlphaFoldDB" id="A0AAV5QWF6"/>
<dbReference type="InterPro" id="IPR001932">
    <property type="entry name" value="PPM-type_phosphatase-like_dom"/>
</dbReference>
<keyword evidence="4 5" id="KW-0904">Protein phosphatase</keyword>
<feature type="domain" description="PPM-type phosphatase" evidence="6">
    <location>
        <begin position="67"/>
        <end position="345"/>
    </location>
</feature>
<dbReference type="PANTHER" id="PTHR13832">
    <property type="entry name" value="PROTEIN PHOSPHATASE 2C"/>
    <property type="match status" value="1"/>
</dbReference>
<comment type="caution">
    <text evidence="7">The sequence shown here is derived from an EMBL/GenBank/DDBJ whole genome shotgun (WGS) entry which is preliminary data.</text>
</comment>
<dbReference type="InterPro" id="IPR000222">
    <property type="entry name" value="PP2C_BS"/>
</dbReference>
<sequence>MYLRTGKFQLGIFLFNKSMKSFLKRHSVDLTRRNSKWEDNNDEVKLDIKDLKITDTTTDPCEGLTFKVGVSENKNSKYRRSMEDVHTYVSNFCDRLDWGYFAIFDGHAGKQTSRWCGSNLHNLLFESIINDKFGDLRDNLNKSFQKADELIGDEEGIGNSGCTAAVAVLRWEEEIEGEGEGEGEGEVIEENTDNDHIDYNKHKRILYTANVGDSRIILNRNGKAIRLSYEHKGNDLNERRRIEENGGIIIGNRVNGILAVTRSLGDKYVKEFVIGKPFTTMIEIIPDMDKEIIIGCDGLWDVCEDDKAIELIKGIEDVNEASKVLVDYAISNGTTDNVTVMVIRLGKD</sequence>
<dbReference type="PROSITE" id="PS51746">
    <property type="entry name" value="PPM_2"/>
    <property type="match status" value="1"/>
</dbReference>
<organism evidence="7 8">
    <name type="scientific">Pichia kluyveri</name>
    <name type="common">Yeast</name>
    <dbReference type="NCBI Taxonomy" id="36015"/>
    <lineage>
        <taxon>Eukaryota</taxon>
        <taxon>Fungi</taxon>
        <taxon>Dikarya</taxon>
        <taxon>Ascomycota</taxon>
        <taxon>Saccharomycotina</taxon>
        <taxon>Pichiomycetes</taxon>
        <taxon>Pichiales</taxon>
        <taxon>Pichiaceae</taxon>
        <taxon>Pichia</taxon>
    </lineage>
</organism>
<evidence type="ECO:0000256" key="1">
    <source>
        <dbReference type="ARBA" id="ARBA00006702"/>
    </source>
</evidence>
<dbReference type="InterPro" id="IPR036457">
    <property type="entry name" value="PPM-type-like_dom_sf"/>
</dbReference>
<keyword evidence="3 5" id="KW-0378">Hydrolase</keyword>
<dbReference type="PROSITE" id="PS01032">
    <property type="entry name" value="PPM_1"/>
    <property type="match status" value="1"/>
</dbReference>
<keyword evidence="2" id="KW-0479">Metal-binding</keyword>
<dbReference type="EMBL" id="BTGB01000001">
    <property type="protein sequence ID" value="GMM43450.1"/>
    <property type="molecule type" value="Genomic_DNA"/>
</dbReference>
<evidence type="ECO:0000313" key="8">
    <source>
        <dbReference type="Proteomes" id="UP001378960"/>
    </source>
</evidence>
<dbReference type="InterPro" id="IPR015655">
    <property type="entry name" value="PP2C"/>
</dbReference>
<dbReference type="GO" id="GO:0046872">
    <property type="term" value="F:metal ion binding"/>
    <property type="evidence" value="ECO:0007669"/>
    <property type="project" value="UniProtKB-KW"/>
</dbReference>
<proteinExistence type="inferred from homology"/>
<dbReference type="SMART" id="SM00332">
    <property type="entry name" value="PP2Cc"/>
    <property type="match status" value="1"/>
</dbReference>
<evidence type="ECO:0000256" key="5">
    <source>
        <dbReference type="RuleBase" id="RU003465"/>
    </source>
</evidence>
<dbReference type="Gene3D" id="3.60.40.10">
    <property type="entry name" value="PPM-type phosphatase domain"/>
    <property type="match status" value="1"/>
</dbReference>
<keyword evidence="8" id="KW-1185">Reference proteome</keyword>
<dbReference type="Pfam" id="PF00481">
    <property type="entry name" value="PP2C"/>
    <property type="match status" value="2"/>
</dbReference>
<comment type="similarity">
    <text evidence="1 5">Belongs to the PP2C family.</text>
</comment>
<dbReference type="SUPFAM" id="SSF81606">
    <property type="entry name" value="PP2C-like"/>
    <property type="match status" value="1"/>
</dbReference>
<name>A0AAV5QWF6_PICKL</name>
<dbReference type="GO" id="GO:0004722">
    <property type="term" value="F:protein serine/threonine phosphatase activity"/>
    <property type="evidence" value="ECO:0007669"/>
    <property type="project" value="InterPro"/>
</dbReference>
<evidence type="ECO:0000256" key="4">
    <source>
        <dbReference type="ARBA" id="ARBA00022912"/>
    </source>
</evidence>
<protein>
    <submittedName>
        <fullName evidence="7">Type 2C protein phosphatase</fullName>
    </submittedName>
</protein>